<accession>A0A6L9Y6V5</accession>
<dbReference type="InterPro" id="IPR005565">
    <property type="entry name" value="Hemolysn_activator_HlyB_C"/>
</dbReference>
<dbReference type="Pfam" id="PF17287">
    <property type="entry name" value="POTRA_3"/>
    <property type="match status" value="1"/>
</dbReference>
<dbReference type="AlphaFoldDB" id="A0A6L9Y6V5"/>
<sequence>MLNYRHLLFILGILGCHSVVLGQSIDFKLRQEVDTQHQQQQKQLDTTIYTQQVQIPDIRLDTPKDSSYTFPQQESPCFPIHHITLTDYLSTDFPHTSSIDTHLQTSRPSQFQWVLKTVYTSQDFVLPHCIGAEGINVLLRQIQNRLIEAGYVTTRVVAEPQDLRSGQLILTVIPGKVGDIQLQDHSAIPFATRGTLWFAMPLSKGDILNIRDIEQGLENLKRVPSSDANIELVPSEQIGETDIMVTYQQRFPFHLTLGLDDAGFKATGRLQGSVTFSWDNVLTLNDMFYISGTRSFRRGSDDVKGDYGSKNISLYYSIPWKNYLLTLSGSRYYYHQTVAGAFESYTYSGKSQQIKATLSRLLMRGSHYKTYMNVGLWAKQSSNYINNVEVAVQRRRTAGWEVGFHHTQYIGDITLQLWGNYKRGTGARHALKAPEELFGEGTSRMKIITGGVDITYPFKVGQQLLHFNTAWNGQYRRTPLVQQDKFSIGGRYTVRGFDGELTLSGESGWLWRNELAWNVNGKGHELYVGIDKGVVHSHQEELQVGNRLVGGVIGVRGNLWGLQYDYFVGTPLKKPKGFKTSHITTGFNMSYRF</sequence>
<feature type="domain" description="Polypeptide-transport-associated ShlB-type" evidence="9">
    <location>
        <begin position="125"/>
        <end position="175"/>
    </location>
</feature>
<keyword evidence="7" id="KW-0998">Cell outer membrane</keyword>
<dbReference type="PANTHER" id="PTHR34597">
    <property type="entry name" value="SLR1661 PROTEIN"/>
    <property type="match status" value="1"/>
</dbReference>
<keyword evidence="6" id="KW-0472">Membrane</keyword>
<evidence type="ECO:0000256" key="3">
    <source>
        <dbReference type="ARBA" id="ARBA00022452"/>
    </source>
</evidence>
<evidence type="ECO:0000256" key="5">
    <source>
        <dbReference type="ARBA" id="ARBA00023065"/>
    </source>
</evidence>
<proteinExistence type="inferred from homology"/>
<feature type="domain" description="ShlB POTRA" evidence="10">
    <location>
        <begin position="176"/>
        <end position="234"/>
    </location>
</feature>
<keyword evidence="3" id="KW-1134">Transmembrane beta strand</keyword>
<dbReference type="PIRSF" id="PIRSF029745">
    <property type="entry name" value="FhaC"/>
    <property type="match status" value="1"/>
</dbReference>
<comment type="subcellular location">
    <subcellularLocation>
        <location evidence="1">Cell outer membrane</location>
    </subcellularLocation>
</comment>
<dbReference type="GO" id="GO:0046819">
    <property type="term" value="P:protein secretion by the type V secretion system"/>
    <property type="evidence" value="ECO:0007669"/>
    <property type="project" value="TreeGrafter"/>
</dbReference>
<evidence type="ECO:0000256" key="7">
    <source>
        <dbReference type="ARBA" id="ARBA00023237"/>
    </source>
</evidence>
<evidence type="ECO:0000259" key="10">
    <source>
        <dbReference type="Pfam" id="PF17287"/>
    </source>
</evidence>
<dbReference type="FunFam" id="2.40.160.50:FF:000009">
    <property type="entry name" value="Putative hemolysin activator protein"/>
    <property type="match status" value="1"/>
</dbReference>
<keyword evidence="5" id="KW-0406">Ion transport</keyword>
<evidence type="ECO:0000313" key="11">
    <source>
        <dbReference type="EMBL" id="NEN76083.1"/>
    </source>
</evidence>
<evidence type="ECO:0000256" key="1">
    <source>
        <dbReference type="ARBA" id="ARBA00004442"/>
    </source>
</evidence>
<dbReference type="Pfam" id="PF08479">
    <property type="entry name" value="POTRA_2"/>
    <property type="match status" value="1"/>
</dbReference>
<evidence type="ECO:0000259" key="8">
    <source>
        <dbReference type="Pfam" id="PF03865"/>
    </source>
</evidence>
<evidence type="ECO:0000256" key="2">
    <source>
        <dbReference type="ARBA" id="ARBA00009055"/>
    </source>
</evidence>
<dbReference type="InterPro" id="IPR051544">
    <property type="entry name" value="TPS_OM_transporter"/>
</dbReference>
<name>A0A6L9Y6V5_9BURK</name>
<reference evidence="11 12" key="1">
    <citation type="submission" date="2020-02" db="EMBL/GenBank/DDBJ databases">
        <title>Pelistega sp. NLN82 were isolated from wild rodents of the Hainan Island.</title>
        <authorList>
            <person name="Niu N."/>
            <person name="Zhou J."/>
        </authorList>
    </citation>
    <scope>NUCLEOTIDE SEQUENCE [LARGE SCALE GENOMIC DNA]</scope>
    <source>
        <strain evidence="11 12">NLN82</strain>
    </source>
</reference>
<dbReference type="Gene3D" id="2.40.160.50">
    <property type="entry name" value="membrane protein fhac: a member of the omp85/tpsb transporter family"/>
    <property type="match status" value="1"/>
</dbReference>
<dbReference type="InterPro" id="IPR035251">
    <property type="entry name" value="ShlB_POTRA"/>
</dbReference>
<comment type="similarity">
    <text evidence="2">Belongs to the TPS (TC 1.B.20) family.</text>
</comment>
<evidence type="ECO:0000313" key="12">
    <source>
        <dbReference type="Proteomes" id="UP000477651"/>
    </source>
</evidence>
<evidence type="ECO:0000256" key="4">
    <source>
        <dbReference type="ARBA" id="ARBA00022692"/>
    </source>
</evidence>
<dbReference type="Pfam" id="PF03865">
    <property type="entry name" value="ShlB"/>
    <property type="match status" value="1"/>
</dbReference>
<keyword evidence="5" id="KW-0813">Transport</keyword>
<dbReference type="RefSeq" id="WP_163764580.1">
    <property type="nucleotide sequence ID" value="NZ_JAAGYR010000012.1"/>
</dbReference>
<comment type="caution">
    <text evidence="11">The sequence shown here is derived from an EMBL/GenBank/DDBJ whole genome shotgun (WGS) entry which is preliminary data.</text>
</comment>
<dbReference type="GO" id="GO:0098046">
    <property type="term" value="C:type V protein secretion system complex"/>
    <property type="evidence" value="ECO:0007669"/>
    <property type="project" value="TreeGrafter"/>
</dbReference>
<dbReference type="PANTHER" id="PTHR34597:SF3">
    <property type="entry name" value="OUTER MEMBRANE TRANSPORTER CDIB"/>
    <property type="match status" value="1"/>
</dbReference>
<evidence type="ECO:0000259" key="9">
    <source>
        <dbReference type="Pfam" id="PF08479"/>
    </source>
</evidence>
<dbReference type="InterPro" id="IPR013686">
    <property type="entry name" value="Polypept-transport_assoc_ShlB"/>
</dbReference>
<dbReference type="Proteomes" id="UP000477651">
    <property type="component" value="Unassembled WGS sequence"/>
</dbReference>
<keyword evidence="12" id="KW-1185">Reference proteome</keyword>
<dbReference type="EMBL" id="JAAGYR010000012">
    <property type="protein sequence ID" value="NEN76083.1"/>
    <property type="molecule type" value="Genomic_DNA"/>
</dbReference>
<dbReference type="GO" id="GO:0009279">
    <property type="term" value="C:cell outer membrane"/>
    <property type="evidence" value="ECO:0007669"/>
    <property type="project" value="UniProtKB-SubCell"/>
</dbReference>
<feature type="domain" description="Haemolysin activator HlyB C-terminal" evidence="8">
    <location>
        <begin position="239"/>
        <end position="557"/>
    </location>
</feature>
<dbReference type="InterPro" id="IPR027282">
    <property type="entry name" value="TPS"/>
</dbReference>
<keyword evidence="4" id="KW-0812">Transmembrane</keyword>
<gene>
    <name evidence="11" type="ORF">F9B74_07080</name>
</gene>
<organism evidence="11 12">
    <name type="scientific">Pelistega ratti</name>
    <dbReference type="NCBI Taxonomy" id="2652177"/>
    <lineage>
        <taxon>Bacteria</taxon>
        <taxon>Pseudomonadati</taxon>
        <taxon>Pseudomonadota</taxon>
        <taxon>Betaproteobacteria</taxon>
        <taxon>Burkholderiales</taxon>
        <taxon>Alcaligenaceae</taxon>
        <taxon>Pelistega</taxon>
    </lineage>
</organism>
<dbReference type="GO" id="GO:0006811">
    <property type="term" value="P:monoatomic ion transport"/>
    <property type="evidence" value="ECO:0007669"/>
    <property type="project" value="UniProtKB-KW"/>
</dbReference>
<dbReference type="Gene3D" id="3.10.20.310">
    <property type="entry name" value="membrane protein fhac"/>
    <property type="match status" value="1"/>
</dbReference>
<evidence type="ECO:0000256" key="6">
    <source>
        <dbReference type="ARBA" id="ARBA00023136"/>
    </source>
</evidence>
<protein>
    <submittedName>
        <fullName evidence="11">ShlB/FhaC/HecB family hemolysin secretion/activation protein</fullName>
    </submittedName>
</protein>
<dbReference type="GO" id="GO:0008320">
    <property type="term" value="F:protein transmembrane transporter activity"/>
    <property type="evidence" value="ECO:0007669"/>
    <property type="project" value="TreeGrafter"/>
</dbReference>
<dbReference type="PROSITE" id="PS51257">
    <property type="entry name" value="PROKAR_LIPOPROTEIN"/>
    <property type="match status" value="1"/>
</dbReference>